<dbReference type="EMBL" id="VZRB01000058">
    <property type="protein sequence ID" value="KAB1139565.1"/>
    <property type="molecule type" value="Genomic_DNA"/>
</dbReference>
<evidence type="ECO:0000313" key="1">
    <source>
        <dbReference type="EMBL" id="KAB1139565.1"/>
    </source>
</evidence>
<name>A0A6H9UP65_9ACTN</name>
<organism evidence="1 2">
    <name type="scientific">Streptomyces luteolifulvus</name>
    <dbReference type="NCBI Taxonomy" id="2615112"/>
    <lineage>
        <taxon>Bacteria</taxon>
        <taxon>Bacillati</taxon>
        <taxon>Actinomycetota</taxon>
        <taxon>Actinomycetes</taxon>
        <taxon>Kitasatosporales</taxon>
        <taxon>Streptomycetaceae</taxon>
        <taxon>Streptomyces</taxon>
    </lineage>
</organism>
<dbReference type="RefSeq" id="WP_150958379.1">
    <property type="nucleotide sequence ID" value="NZ_VZRB01000058.1"/>
</dbReference>
<protein>
    <submittedName>
        <fullName evidence="1">Uncharacterized protein</fullName>
    </submittedName>
</protein>
<accession>A0A6H9UP65</accession>
<proteinExistence type="predicted"/>
<reference evidence="1 2" key="1">
    <citation type="submission" date="2019-09" db="EMBL/GenBank/DDBJ databases">
        <title>Screening of Novel Bioactive Compounds from Soil-Associated.</title>
        <authorList>
            <person name="Zhao S."/>
        </authorList>
    </citation>
    <scope>NUCLEOTIDE SEQUENCE [LARGE SCALE GENOMIC DNA]</scope>
    <source>
        <strain evidence="1 2">HIT-DPA4</strain>
    </source>
</reference>
<dbReference type="Proteomes" id="UP000442707">
    <property type="component" value="Unassembled WGS sequence"/>
</dbReference>
<evidence type="ECO:0000313" key="2">
    <source>
        <dbReference type="Proteomes" id="UP000442707"/>
    </source>
</evidence>
<gene>
    <name evidence="1" type="ORF">F7R91_39385</name>
</gene>
<comment type="caution">
    <text evidence="1">The sequence shown here is derived from an EMBL/GenBank/DDBJ whole genome shotgun (WGS) entry which is preliminary data.</text>
</comment>
<sequence>MGAFAAAKLMTLVVGWAAAKRTVLLAVVLRPGGLVGSKGAGGKAAAAEREAEAPGLRTLPGSLAGQRVAVMCTGGNADETELRTCLSATTSG</sequence>
<dbReference type="AlphaFoldDB" id="A0A6H9UP65"/>
<keyword evidence="2" id="KW-1185">Reference proteome</keyword>